<feature type="non-terminal residue" evidence="2">
    <location>
        <position position="1"/>
    </location>
</feature>
<comment type="caution">
    <text evidence="2">The sequence shown here is derived from an EMBL/GenBank/DDBJ whole genome shotgun (WGS) entry which is preliminary data.</text>
</comment>
<dbReference type="AlphaFoldDB" id="W1XDE2"/>
<evidence type="ECO:0000313" key="2">
    <source>
        <dbReference type="EMBL" id="ETJ28318.1"/>
    </source>
</evidence>
<name>W1XDE2_9ZZZZ</name>
<feature type="coiled-coil region" evidence="1">
    <location>
        <begin position="7"/>
        <end position="34"/>
    </location>
</feature>
<evidence type="ECO:0000256" key="1">
    <source>
        <dbReference type="SAM" id="Coils"/>
    </source>
</evidence>
<dbReference type="EMBL" id="AZMM01016748">
    <property type="protein sequence ID" value="ETJ28318.1"/>
    <property type="molecule type" value="Genomic_DNA"/>
</dbReference>
<organism evidence="2">
    <name type="scientific">human gut metagenome</name>
    <dbReference type="NCBI Taxonomy" id="408170"/>
    <lineage>
        <taxon>unclassified sequences</taxon>
        <taxon>metagenomes</taxon>
        <taxon>organismal metagenomes</taxon>
    </lineage>
</organism>
<sequence>EDKQGIFLKLKREIEEKEKRIKETGNEIVQIKEDYNNCLLKINKYEIEFANTTLKEGTNNILVPSDFLFSISFCNYW</sequence>
<keyword evidence="1" id="KW-0175">Coiled coil</keyword>
<proteinExistence type="predicted"/>
<feature type="non-terminal residue" evidence="2">
    <location>
        <position position="77"/>
    </location>
</feature>
<accession>W1XDE2</accession>
<reference evidence="2" key="1">
    <citation type="submission" date="2013-12" db="EMBL/GenBank/DDBJ databases">
        <title>A Varibaculum cambriense genome reconstructed from a premature infant gut community with otherwise low bacterial novelty that shifts toward anaerobic metabolism during the third week of life.</title>
        <authorList>
            <person name="Brown C.T."/>
            <person name="Sharon I."/>
            <person name="Thomas B.C."/>
            <person name="Castelle C.J."/>
            <person name="Morowitz M.J."/>
            <person name="Banfield J.F."/>
        </authorList>
    </citation>
    <scope>NUCLEOTIDE SEQUENCE</scope>
</reference>
<gene>
    <name evidence="2" type="ORF">Q604_UNBC16748G0001</name>
</gene>
<protein>
    <submittedName>
        <fullName evidence="2">Uncharacterized protein</fullName>
    </submittedName>
</protein>